<evidence type="ECO:0000256" key="15">
    <source>
        <dbReference type="SAM" id="Phobius"/>
    </source>
</evidence>
<evidence type="ECO:0000256" key="9">
    <source>
        <dbReference type="ARBA" id="ARBA00022741"/>
    </source>
</evidence>
<feature type="transmembrane region" description="Helical" evidence="15">
    <location>
        <begin position="12"/>
        <end position="32"/>
    </location>
</feature>
<evidence type="ECO:0000256" key="7">
    <source>
        <dbReference type="ARBA" id="ARBA00022679"/>
    </source>
</evidence>
<dbReference type="SUPFAM" id="SSF55874">
    <property type="entry name" value="ATPase domain of HSP90 chaperone/DNA topoisomerase II/histidine kinase"/>
    <property type="match status" value="1"/>
</dbReference>
<evidence type="ECO:0000259" key="17">
    <source>
        <dbReference type="PROSITE" id="PS50885"/>
    </source>
</evidence>
<dbReference type="CDD" id="cd06225">
    <property type="entry name" value="HAMP"/>
    <property type="match status" value="1"/>
</dbReference>
<evidence type="ECO:0000256" key="10">
    <source>
        <dbReference type="ARBA" id="ARBA00022777"/>
    </source>
</evidence>
<dbReference type="InterPro" id="IPR003661">
    <property type="entry name" value="HisK_dim/P_dom"/>
</dbReference>
<evidence type="ECO:0000256" key="12">
    <source>
        <dbReference type="ARBA" id="ARBA00022989"/>
    </source>
</evidence>
<evidence type="ECO:0000256" key="3">
    <source>
        <dbReference type="ARBA" id="ARBA00012438"/>
    </source>
</evidence>
<keyword evidence="6" id="KW-0597">Phosphoprotein</keyword>
<dbReference type="SMART" id="SM00387">
    <property type="entry name" value="HATPase_c"/>
    <property type="match status" value="1"/>
</dbReference>
<dbReference type="InterPro" id="IPR003594">
    <property type="entry name" value="HATPase_dom"/>
</dbReference>
<dbReference type="PROSITE" id="PS50109">
    <property type="entry name" value="HIS_KIN"/>
    <property type="match status" value="1"/>
</dbReference>
<dbReference type="PANTHER" id="PTHR44936:SF5">
    <property type="entry name" value="SENSOR HISTIDINE KINASE ENVZ"/>
    <property type="match status" value="1"/>
</dbReference>
<keyword evidence="4" id="KW-1003">Cell membrane</keyword>
<dbReference type="SMART" id="SM00304">
    <property type="entry name" value="HAMP"/>
    <property type="match status" value="1"/>
</dbReference>
<keyword evidence="5" id="KW-0997">Cell inner membrane</keyword>
<dbReference type="Gene3D" id="1.10.287.130">
    <property type="match status" value="1"/>
</dbReference>
<feature type="domain" description="Histidine kinase" evidence="16">
    <location>
        <begin position="250"/>
        <end position="450"/>
    </location>
</feature>
<comment type="caution">
    <text evidence="18">The sequence shown here is derived from an EMBL/GenBank/DDBJ whole genome shotgun (WGS) entry which is preliminary data.</text>
</comment>
<feature type="transmembrane region" description="Helical" evidence="15">
    <location>
        <begin position="169"/>
        <end position="191"/>
    </location>
</feature>
<comment type="subcellular location">
    <subcellularLocation>
        <location evidence="2">Cell inner membrane</location>
        <topology evidence="2">Multi-pass membrane protein</topology>
    </subcellularLocation>
</comment>
<dbReference type="InterPro" id="IPR050980">
    <property type="entry name" value="2C_sensor_his_kinase"/>
</dbReference>
<evidence type="ECO:0000256" key="13">
    <source>
        <dbReference type="ARBA" id="ARBA00023012"/>
    </source>
</evidence>
<sequence length="450" mass="48585">MIRTLFDSMTSRIFLILVGGTIISGALVMTLAEYERKDEVAQLRSRHAAERVEQVILTLEAAPAPSRPALAAIAEKAGIRVDLTHSSTVIGAPVVTEFSSALAHTFGSSRELTAFEREGEDCPVRVSELKPAGGARHCQTVFTRLKDGTPVRLDIAYRDGTAPLLRGAALINILAFLVGISALALVVAYIATKPLRKLAQAARDFGNNIEHQPLPEDQGSREVREASVAFNSMQASIRNHIQERTYMLAAIAHDLQTPLTRLRLRLENVADDDLRTRLVADLTATQTMVKEGLEFAQSVNAEEPLEPVDLDSLIEAICNDAVDAGCEVTFSGSGGRPVMACPHALRRCISNLLDNAIKYGKFAHVSVRRENSKAIVSIFDGGPGIPDDQLEAVFQPFKRLENSRSRSSGGTGLGLTIARIIAGKHRGSLKLKNMGTSDLGLVATLELPVL</sequence>
<dbReference type="InterPro" id="IPR004358">
    <property type="entry name" value="Sig_transdc_His_kin-like_C"/>
</dbReference>
<keyword evidence="7 18" id="KW-0808">Transferase</keyword>
<evidence type="ECO:0000256" key="1">
    <source>
        <dbReference type="ARBA" id="ARBA00000085"/>
    </source>
</evidence>
<dbReference type="EMBL" id="MLJW01002072">
    <property type="protein sequence ID" value="OIQ75739.1"/>
    <property type="molecule type" value="Genomic_DNA"/>
</dbReference>
<keyword evidence="10" id="KW-0418">Kinase</keyword>
<keyword evidence="9" id="KW-0547">Nucleotide-binding</keyword>
<evidence type="ECO:0000256" key="2">
    <source>
        <dbReference type="ARBA" id="ARBA00004429"/>
    </source>
</evidence>
<reference evidence="18" key="1">
    <citation type="submission" date="2016-10" db="EMBL/GenBank/DDBJ databases">
        <title>Sequence of Gallionella enrichment culture.</title>
        <authorList>
            <person name="Poehlein A."/>
            <person name="Muehling M."/>
            <person name="Daniel R."/>
        </authorList>
    </citation>
    <scope>NUCLEOTIDE SEQUENCE</scope>
</reference>
<dbReference type="AlphaFoldDB" id="A0A1J5QE06"/>
<organism evidence="18">
    <name type="scientific">mine drainage metagenome</name>
    <dbReference type="NCBI Taxonomy" id="410659"/>
    <lineage>
        <taxon>unclassified sequences</taxon>
        <taxon>metagenomes</taxon>
        <taxon>ecological metagenomes</taxon>
    </lineage>
</organism>
<dbReference type="SUPFAM" id="SSF47384">
    <property type="entry name" value="Homodimeric domain of signal transducing histidine kinase"/>
    <property type="match status" value="1"/>
</dbReference>
<protein>
    <recommendedName>
        <fullName evidence="3">histidine kinase</fullName>
        <ecNumber evidence="3">2.7.13.3</ecNumber>
    </recommendedName>
</protein>
<dbReference type="CDD" id="cd00082">
    <property type="entry name" value="HisKA"/>
    <property type="match status" value="1"/>
</dbReference>
<dbReference type="GO" id="GO:0000155">
    <property type="term" value="F:phosphorelay sensor kinase activity"/>
    <property type="evidence" value="ECO:0007669"/>
    <property type="project" value="InterPro"/>
</dbReference>
<keyword evidence="13" id="KW-0902">Two-component regulatory system</keyword>
<evidence type="ECO:0000256" key="5">
    <source>
        <dbReference type="ARBA" id="ARBA00022519"/>
    </source>
</evidence>
<dbReference type="Pfam" id="PF02518">
    <property type="entry name" value="HATPase_c"/>
    <property type="match status" value="1"/>
</dbReference>
<keyword evidence="14 15" id="KW-0472">Membrane</keyword>
<feature type="domain" description="HAMP" evidence="17">
    <location>
        <begin position="189"/>
        <end position="242"/>
    </location>
</feature>
<evidence type="ECO:0000256" key="6">
    <source>
        <dbReference type="ARBA" id="ARBA00022553"/>
    </source>
</evidence>
<name>A0A1J5QE06_9ZZZZ</name>
<evidence type="ECO:0000313" key="18">
    <source>
        <dbReference type="EMBL" id="OIQ75739.1"/>
    </source>
</evidence>
<dbReference type="GO" id="GO:0005524">
    <property type="term" value="F:ATP binding"/>
    <property type="evidence" value="ECO:0007669"/>
    <property type="project" value="UniProtKB-KW"/>
</dbReference>
<dbReference type="PROSITE" id="PS50885">
    <property type="entry name" value="HAMP"/>
    <property type="match status" value="1"/>
</dbReference>
<accession>A0A1J5QE06</accession>
<proteinExistence type="predicted"/>
<evidence type="ECO:0000256" key="4">
    <source>
        <dbReference type="ARBA" id="ARBA00022475"/>
    </source>
</evidence>
<evidence type="ECO:0000256" key="11">
    <source>
        <dbReference type="ARBA" id="ARBA00022840"/>
    </source>
</evidence>
<evidence type="ECO:0000256" key="14">
    <source>
        <dbReference type="ARBA" id="ARBA00023136"/>
    </source>
</evidence>
<gene>
    <name evidence="18" type="primary">envZ_21</name>
    <name evidence="18" type="ORF">GALL_425880</name>
</gene>
<dbReference type="InterPro" id="IPR003660">
    <property type="entry name" value="HAMP_dom"/>
</dbReference>
<dbReference type="PANTHER" id="PTHR44936">
    <property type="entry name" value="SENSOR PROTEIN CREC"/>
    <property type="match status" value="1"/>
</dbReference>
<dbReference type="InterPro" id="IPR005467">
    <property type="entry name" value="His_kinase_dom"/>
</dbReference>
<evidence type="ECO:0000259" key="16">
    <source>
        <dbReference type="PROSITE" id="PS50109"/>
    </source>
</evidence>
<dbReference type="GO" id="GO:0005886">
    <property type="term" value="C:plasma membrane"/>
    <property type="evidence" value="ECO:0007669"/>
    <property type="project" value="UniProtKB-SubCell"/>
</dbReference>
<dbReference type="EC" id="2.7.13.3" evidence="3"/>
<dbReference type="InterPro" id="IPR036097">
    <property type="entry name" value="HisK_dim/P_sf"/>
</dbReference>
<keyword evidence="8 15" id="KW-0812">Transmembrane</keyword>
<dbReference type="Pfam" id="PF00672">
    <property type="entry name" value="HAMP"/>
    <property type="match status" value="1"/>
</dbReference>
<dbReference type="InterPro" id="IPR036890">
    <property type="entry name" value="HATPase_C_sf"/>
</dbReference>
<keyword evidence="12 15" id="KW-1133">Transmembrane helix</keyword>
<comment type="catalytic activity">
    <reaction evidence="1">
        <text>ATP + protein L-histidine = ADP + protein N-phospho-L-histidine.</text>
        <dbReference type="EC" id="2.7.13.3"/>
    </reaction>
</comment>
<dbReference type="PRINTS" id="PR00344">
    <property type="entry name" value="BCTRLSENSOR"/>
</dbReference>
<evidence type="ECO:0000256" key="8">
    <source>
        <dbReference type="ARBA" id="ARBA00022692"/>
    </source>
</evidence>
<keyword evidence="11" id="KW-0067">ATP-binding</keyword>
<dbReference type="Gene3D" id="3.30.565.10">
    <property type="entry name" value="Histidine kinase-like ATPase, C-terminal domain"/>
    <property type="match status" value="1"/>
</dbReference>